<dbReference type="Proteomes" id="UP000001194">
    <property type="component" value="Unassembled WGS sequence"/>
</dbReference>
<evidence type="ECO:0000313" key="3">
    <source>
        <dbReference type="Proteomes" id="UP000001194"/>
    </source>
</evidence>
<dbReference type="KEGG" id="lbc:LACBIDRAFT_301450"/>
<dbReference type="PANTHER" id="PTHR37490:SF1">
    <property type="entry name" value="GLYCOSYLTRANSFERASE 2-LIKE DOMAIN-CONTAINING PROTEIN"/>
    <property type="match status" value="1"/>
</dbReference>
<dbReference type="PANTHER" id="PTHR37490">
    <property type="entry name" value="EXPRESSED PROTEIN"/>
    <property type="match status" value="1"/>
</dbReference>
<dbReference type="InParanoid" id="B0CNK2"/>
<dbReference type="AlphaFoldDB" id="B0CNK2"/>
<accession>B0CNK2</accession>
<organism evidence="3">
    <name type="scientific">Laccaria bicolor (strain S238N-H82 / ATCC MYA-4686)</name>
    <name type="common">Bicoloured deceiver</name>
    <name type="synonym">Laccaria laccata var. bicolor</name>
    <dbReference type="NCBI Taxonomy" id="486041"/>
    <lineage>
        <taxon>Eukaryota</taxon>
        <taxon>Fungi</taxon>
        <taxon>Dikarya</taxon>
        <taxon>Basidiomycota</taxon>
        <taxon>Agaricomycotina</taxon>
        <taxon>Agaricomycetes</taxon>
        <taxon>Agaricomycetidae</taxon>
        <taxon>Agaricales</taxon>
        <taxon>Agaricineae</taxon>
        <taxon>Hydnangiaceae</taxon>
        <taxon>Laccaria</taxon>
    </lineage>
</organism>
<dbReference type="STRING" id="486041.B0CNK2"/>
<feature type="chain" id="PRO_5002746897" evidence="1">
    <location>
        <begin position="23"/>
        <end position="297"/>
    </location>
</feature>
<dbReference type="HOGENOM" id="CLU_070890_2_0_1"/>
<keyword evidence="3" id="KW-1185">Reference proteome</keyword>
<dbReference type="GeneID" id="6069036"/>
<keyword evidence="1" id="KW-0732">Signal</keyword>
<sequence>MVLLPVGLSILILVNLPTRLSSQVYQRFFLGHRQVQDIDVVLSYYRENVTTVAQGIQALREQLGSRGFSSKIIVYSKDESLPVNNSLQTLLGADSIIRLSNRGREGGSFLTHILSQYDRAQRYPHEFSSHILFGQAILDVQDIVNSRISVLRKETSFLSLGRYAECDCGRDAHGLKKYFPRMREICAMFTGRLCPSGGQLCTYKGQFIVSSKSILRNPKRLYQDLFDVLTAPEGHWIYDDAGDKEWEWSGSKSSPSSPFFGHALERSWPTIFGCVDVLVSRRCSLSSPESCQCTHDF</sequence>
<reference evidence="2 3" key="1">
    <citation type="journal article" date="2008" name="Nature">
        <title>The genome of Laccaria bicolor provides insights into mycorrhizal symbiosis.</title>
        <authorList>
            <person name="Martin F."/>
            <person name="Aerts A."/>
            <person name="Ahren D."/>
            <person name="Brun A."/>
            <person name="Danchin E.G.J."/>
            <person name="Duchaussoy F."/>
            <person name="Gibon J."/>
            <person name="Kohler A."/>
            <person name="Lindquist E."/>
            <person name="Pereda V."/>
            <person name="Salamov A."/>
            <person name="Shapiro H.J."/>
            <person name="Wuyts J."/>
            <person name="Blaudez D."/>
            <person name="Buee M."/>
            <person name="Brokstein P."/>
            <person name="Canbaeck B."/>
            <person name="Cohen D."/>
            <person name="Courty P.E."/>
            <person name="Coutinho P.M."/>
            <person name="Delaruelle C."/>
            <person name="Detter J.C."/>
            <person name="Deveau A."/>
            <person name="DiFazio S."/>
            <person name="Duplessis S."/>
            <person name="Fraissinet-Tachet L."/>
            <person name="Lucic E."/>
            <person name="Frey-Klett P."/>
            <person name="Fourrey C."/>
            <person name="Feussner I."/>
            <person name="Gay G."/>
            <person name="Grimwood J."/>
            <person name="Hoegger P.J."/>
            <person name="Jain P."/>
            <person name="Kilaru S."/>
            <person name="Labbe J."/>
            <person name="Lin Y.C."/>
            <person name="Legue V."/>
            <person name="Le Tacon F."/>
            <person name="Marmeisse R."/>
            <person name="Melayah D."/>
            <person name="Montanini B."/>
            <person name="Muratet M."/>
            <person name="Nehls U."/>
            <person name="Niculita-Hirzel H."/>
            <person name="Oudot-Le Secq M.P."/>
            <person name="Peter M."/>
            <person name="Quesneville H."/>
            <person name="Rajashekar B."/>
            <person name="Reich M."/>
            <person name="Rouhier N."/>
            <person name="Schmutz J."/>
            <person name="Yin T."/>
            <person name="Chalot M."/>
            <person name="Henrissat B."/>
            <person name="Kuees U."/>
            <person name="Lucas S."/>
            <person name="Van de Peer Y."/>
            <person name="Podila G.K."/>
            <person name="Polle A."/>
            <person name="Pukkila P.J."/>
            <person name="Richardson P.M."/>
            <person name="Rouze P."/>
            <person name="Sanders I.R."/>
            <person name="Stajich J.E."/>
            <person name="Tunlid A."/>
            <person name="Tuskan G."/>
            <person name="Grigoriev I.V."/>
        </authorList>
    </citation>
    <scope>NUCLEOTIDE SEQUENCE [LARGE SCALE GENOMIC DNA]</scope>
    <source>
        <strain evidence="3">S238N-H82 / ATCC MYA-4686</strain>
    </source>
</reference>
<evidence type="ECO:0000313" key="2">
    <source>
        <dbReference type="EMBL" id="EDR15324.1"/>
    </source>
</evidence>
<feature type="signal peptide" evidence="1">
    <location>
        <begin position="1"/>
        <end position="22"/>
    </location>
</feature>
<protein>
    <submittedName>
        <fullName evidence="2">Predicted protein</fullName>
    </submittedName>
</protein>
<dbReference type="RefSeq" id="XP_001873532.1">
    <property type="nucleotide sequence ID" value="XM_001873497.1"/>
</dbReference>
<name>B0CNK2_LACBS</name>
<evidence type="ECO:0000256" key="1">
    <source>
        <dbReference type="SAM" id="SignalP"/>
    </source>
</evidence>
<proteinExistence type="predicted"/>
<dbReference type="OrthoDB" id="28755at2759"/>
<gene>
    <name evidence="2" type="ORF">LACBIDRAFT_301450</name>
</gene>
<dbReference type="EMBL" id="DS547091">
    <property type="protein sequence ID" value="EDR15324.1"/>
    <property type="molecule type" value="Genomic_DNA"/>
</dbReference>